<gene>
    <name evidence="5" type="primary">LOC109474616</name>
</gene>
<dbReference type="KEGG" id="bbel:109474616"/>
<dbReference type="OrthoDB" id="5829916at2759"/>
<keyword evidence="2" id="KW-0812">Transmembrane</keyword>
<dbReference type="AlphaFoldDB" id="A0A6P4Z1V3"/>
<organism evidence="4 5">
    <name type="scientific">Branchiostoma belcheri</name>
    <name type="common">Amphioxus</name>
    <dbReference type="NCBI Taxonomy" id="7741"/>
    <lineage>
        <taxon>Eukaryota</taxon>
        <taxon>Metazoa</taxon>
        <taxon>Chordata</taxon>
        <taxon>Cephalochordata</taxon>
        <taxon>Leptocardii</taxon>
        <taxon>Amphioxiformes</taxon>
        <taxon>Branchiostomatidae</taxon>
        <taxon>Branchiostoma</taxon>
    </lineage>
</organism>
<evidence type="ECO:0000256" key="2">
    <source>
        <dbReference type="SAM" id="Phobius"/>
    </source>
</evidence>
<evidence type="ECO:0000313" key="4">
    <source>
        <dbReference type="Proteomes" id="UP000515135"/>
    </source>
</evidence>
<feature type="coiled-coil region" evidence="1">
    <location>
        <begin position="117"/>
        <end position="153"/>
    </location>
</feature>
<keyword evidence="3" id="KW-0732">Signal</keyword>
<keyword evidence="2" id="KW-0472">Membrane</keyword>
<feature type="transmembrane region" description="Helical" evidence="2">
    <location>
        <begin position="88"/>
        <end position="112"/>
    </location>
</feature>
<keyword evidence="1" id="KW-0175">Coiled coil</keyword>
<reference evidence="5" key="1">
    <citation type="submission" date="2025-08" db="UniProtKB">
        <authorList>
            <consortium name="RefSeq"/>
        </authorList>
    </citation>
    <scope>IDENTIFICATION</scope>
    <source>
        <tissue evidence="5">Gonad</tissue>
    </source>
</reference>
<name>A0A6P4Z1V3_BRABE</name>
<proteinExistence type="predicted"/>
<evidence type="ECO:0000256" key="1">
    <source>
        <dbReference type="SAM" id="Coils"/>
    </source>
</evidence>
<dbReference type="GO" id="GO:0005737">
    <property type="term" value="C:cytoplasm"/>
    <property type="evidence" value="ECO:0007669"/>
    <property type="project" value="TreeGrafter"/>
</dbReference>
<keyword evidence="4" id="KW-1185">Reference proteome</keyword>
<feature type="chain" id="PRO_5028207761" evidence="3">
    <location>
        <begin position="23"/>
        <end position="175"/>
    </location>
</feature>
<dbReference type="GO" id="GO:0005634">
    <property type="term" value="C:nucleus"/>
    <property type="evidence" value="ECO:0007669"/>
    <property type="project" value="TreeGrafter"/>
</dbReference>
<sequence length="175" mass="20146">MSGRYLCLALAVFLALFCAVTAQTTTPKPELDCSERNSSCDECIKNVKCYYCYQDNSCRLYPAEKILPRDCALSKARWGISCAINFEALIIAMSVVGGVILISFFCCIYCCCCRTSSKKAQEKYDKEDAKIERAREERRLKHAERRAERDAKNQEIRMKYGLVKEDNPYHRFDQN</sequence>
<accession>A0A6P4Z1V3</accession>
<dbReference type="Proteomes" id="UP000515135">
    <property type="component" value="Unplaced"/>
</dbReference>
<feature type="signal peptide" evidence="3">
    <location>
        <begin position="1"/>
        <end position="22"/>
    </location>
</feature>
<dbReference type="PANTHER" id="PTHR15191:SF3">
    <property type="entry name" value="PITUITARY TUMOR-TRANSFORMING GENE PROTEIN-BINDING FACTOR"/>
    <property type="match status" value="1"/>
</dbReference>
<dbReference type="InterPro" id="IPR052304">
    <property type="entry name" value="PTTG1IP"/>
</dbReference>
<dbReference type="GeneID" id="109474616"/>
<dbReference type="RefSeq" id="XP_019630518.1">
    <property type="nucleotide sequence ID" value="XM_019774959.1"/>
</dbReference>
<dbReference type="GO" id="GO:0006606">
    <property type="term" value="P:protein import into nucleus"/>
    <property type="evidence" value="ECO:0007669"/>
    <property type="project" value="TreeGrafter"/>
</dbReference>
<evidence type="ECO:0000256" key="3">
    <source>
        <dbReference type="SAM" id="SignalP"/>
    </source>
</evidence>
<dbReference type="PANTHER" id="PTHR15191">
    <property type="entry name" value="PROTEIN CBG20567"/>
    <property type="match status" value="1"/>
</dbReference>
<evidence type="ECO:0000313" key="5">
    <source>
        <dbReference type="RefSeq" id="XP_019630518.1"/>
    </source>
</evidence>
<protein>
    <submittedName>
        <fullName evidence="5">Pituitary tumor-transforming gene 1 protein-interacting protein-like isoform X1</fullName>
    </submittedName>
</protein>
<keyword evidence="2" id="KW-1133">Transmembrane helix</keyword>